<name>A0A0C3JFP3_PISTI</name>
<proteinExistence type="predicted"/>
<dbReference type="AlphaFoldDB" id="A0A0C3JFP3"/>
<sequence length="121" mass="13502">MGARAISHPVWRSFGARRGSTRVFQTLASVIRRALAHTIPHRAFFHRNFGMSLASSIARPSSTTVRLNRSATPFWDGEYSAVGSNSIPFSLHHVIRSMSFCLSNICTYSFTRSVASPFCFM</sequence>
<evidence type="ECO:0000313" key="2">
    <source>
        <dbReference type="Proteomes" id="UP000054217"/>
    </source>
</evidence>
<keyword evidence="2" id="KW-1185">Reference proteome</keyword>
<reference evidence="1 2" key="1">
    <citation type="submission" date="2014-04" db="EMBL/GenBank/DDBJ databases">
        <authorList>
            <consortium name="DOE Joint Genome Institute"/>
            <person name="Kuo A."/>
            <person name="Kohler A."/>
            <person name="Costa M.D."/>
            <person name="Nagy L.G."/>
            <person name="Floudas D."/>
            <person name="Copeland A."/>
            <person name="Barry K.W."/>
            <person name="Cichocki N."/>
            <person name="Veneault-Fourrey C."/>
            <person name="LaButti K."/>
            <person name="Lindquist E.A."/>
            <person name="Lipzen A."/>
            <person name="Lundell T."/>
            <person name="Morin E."/>
            <person name="Murat C."/>
            <person name="Sun H."/>
            <person name="Tunlid A."/>
            <person name="Henrissat B."/>
            <person name="Grigoriev I.V."/>
            <person name="Hibbett D.S."/>
            <person name="Martin F."/>
            <person name="Nordberg H.P."/>
            <person name="Cantor M.N."/>
            <person name="Hua S.X."/>
        </authorList>
    </citation>
    <scope>NUCLEOTIDE SEQUENCE [LARGE SCALE GENOMIC DNA]</scope>
    <source>
        <strain evidence="1 2">Marx 270</strain>
    </source>
</reference>
<dbReference type="EMBL" id="KN832047">
    <property type="protein sequence ID" value="KIN96431.1"/>
    <property type="molecule type" value="Genomic_DNA"/>
</dbReference>
<dbReference type="HOGENOM" id="CLU_2038974_0_0_1"/>
<evidence type="ECO:0000313" key="1">
    <source>
        <dbReference type="EMBL" id="KIN96431.1"/>
    </source>
</evidence>
<reference evidence="2" key="2">
    <citation type="submission" date="2015-01" db="EMBL/GenBank/DDBJ databases">
        <title>Evolutionary Origins and Diversification of the Mycorrhizal Mutualists.</title>
        <authorList>
            <consortium name="DOE Joint Genome Institute"/>
            <consortium name="Mycorrhizal Genomics Consortium"/>
            <person name="Kohler A."/>
            <person name="Kuo A."/>
            <person name="Nagy L.G."/>
            <person name="Floudas D."/>
            <person name="Copeland A."/>
            <person name="Barry K.W."/>
            <person name="Cichocki N."/>
            <person name="Veneault-Fourrey C."/>
            <person name="LaButti K."/>
            <person name="Lindquist E.A."/>
            <person name="Lipzen A."/>
            <person name="Lundell T."/>
            <person name="Morin E."/>
            <person name="Murat C."/>
            <person name="Riley R."/>
            <person name="Ohm R."/>
            <person name="Sun H."/>
            <person name="Tunlid A."/>
            <person name="Henrissat B."/>
            <person name="Grigoriev I.V."/>
            <person name="Hibbett D.S."/>
            <person name="Martin F."/>
        </authorList>
    </citation>
    <scope>NUCLEOTIDE SEQUENCE [LARGE SCALE GENOMIC DNA]</scope>
    <source>
        <strain evidence="2">Marx 270</strain>
    </source>
</reference>
<organism evidence="1 2">
    <name type="scientific">Pisolithus tinctorius Marx 270</name>
    <dbReference type="NCBI Taxonomy" id="870435"/>
    <lineage>
        <taxon>Eukaryota</taxon>
        <taxon>Fungi</taxon>
        <taxon>Dikarya</taxon>
        <taxon>Basidiomycota</taxon>
        <taxon>Agaricomycotina</taxon>
        <taxon>Agaricomycetes</taxon>
        <taxon>Agaricomycetidae</taxon>
        <taxon>Boletales</taxon>
        <taxon>Sclerodermatineae</taxon>
        <taxon>Pisolithaceae</taxon>
        <taxon>Pisolithus</taxon>
    </lineage>
</organism>
<dbReference type="InParanoid" id="A0A0C3JFP3"/>
<accession>A0A0C3JFP3</accession>
<dbReference type="Proteomes" id="UP000054217">
    <property type="component" value="Unassembled WGS sequence"/>
</dbReference>
<gene>
    <name evidence="1" type="ORF">M404DRAFT_1006803</name>
</gene>
<protein>
    <submittedName>
        <fullName evidence="1">Uncharacterized protein</fullName>
    </submittedName>
</protein>